<evidence type="ECO:0000256" key="4">
    <source>
        <dbReference type="ARBA" id="ARBA00022777"/>
    </source>
</evidence>
<accession>A0A1R1PFS1</accession>
<evidence type="ECO:0000256" key="1">
    <source>
        <dbReference type="ARBA" id="ARBA00006155"/>
    </source>
</evidence>
<proteinExistence type="inferred from homology"/>
<dbReference type="PRINTS" id="PR00344">
    <property type="entry name" value="BCTRLSENSOR"/>
</dbReference>
<dbReference type="InterPro" id="IPR036784">
    <property type="entry name" value="AK/P_DHK_N_sf"/>
</dbReference>
<dbReference type="OrthoDB" id="407390at2759"/>
<evidence type="ECO:0000313" key="11">
    <source>
        <dbReference type="Proteomes" id="UP000188320"/>
    </source>
</evidence>
<dbReference type="Gene3D" id="1.20.140.20">
    <property type="entry name" value="Alpha-ketoacid/pyruvate dehydrogenase kinase, N-terminal domain"/>
    <property type="match status" value="1"/>
</dbReference>
<dbReference type="GO" id="GO:0010906">
    <property type="term" value="P:regulation of glucose metabolic process"/>
    <property type="evidence" value="ECO:0007669"/>
    <property type="project" value="TreeGrafter"/>
</dbReference>
<dbReference type="InterPro" id="IPR039028">
    <property type="entry name" value="BCKD/PDK"/>
</dbReference>
<keyword evidence="6 7" id="KW-0496">Mitochondrion</keyword>
<sequence length="445" mass="49988">MIKSHKSIATKLCRTIKPVVGARNFITISIENLPKKFYTNNILEEYTRKQIKKVTVRQLVHYGRSITEAKLLASANYVRTELPVRLAHRIKDFQFMPFICGNNSHLIQVYNLYWKAFDDFRKAPEIKTVEDVVSYCKFVQESVNEHYKVIPHLVVGIAECVGLVEPALIERFASSMLMTRISRRTLAEQQVALTNKFIELGGGATNKNNNIANNTGNDGDKEQTRIGIVDTSCNISNLIQNCAVKVQRSFEKAYNMQQEFAPRVIIEGSVDTTIMCIPEYVDYIMYAIIKNAMGVTIKKGLKNNTQSNSQSNLQSNSQFNFDPIIVTVCSTKTDITIRISDSGGGMENDMLSQVWLFGSPLKVNLLSNFESVKTKQAKVDEEVNISPLTSFGFGLPMSRTFAKYWGGDITIHSLPGYGVDVYVTLPKLGNVAEHLTDEDSEEGFE</sequence>
<dbReference type="InterPro" id="IPR018955">
    <property type="entry name" value="BCDHK/PDK_N"/>
</dbReference>
<gene>
    <name evidence="10" type="ORF">AX774_g6778</name>
</gene>
<comment type="subcellular location">
    <subcellularLocation>
        <location evidence="7">Mitochondrion matrix</location>
    </subcellularLocation>
</comment>
<dbReference type="InterPro" id="IPR003594">
    <property type="entry name" value="HATPase_dom"/>
</dbReference>
<evidence type="ECO:0000259" key="8">
    <source>
        <dbReference type="Pfam" id="PF02518"/>
    </source>
</evidence>
<keyword evidence="4 7" id="KW-0418">Kinase</keyword>
<evidence type="ECO:0000256" key="5">
    <source>
        <dbReference type="ARBA" id="ARBA00022840"/>
    </source>
</evidence>
<reference evidence="11" key="1">
    <citation type="submission" date="2017-01" db="EMBL/GenBank/DDBJ databases">
        <authorList>
            <person name="Wang Y."/>
            <person name="White M."/>
            <person name="Kvist S."/>
            <person name="Moncalvo J.-M."/>
        </authorList>
    </citation>
    <scope>NUCLEOTIDE SEQUENCE [LARGE SCALE GENOMIC DNA]</scope>
    <source>
        <strain evidence="11">COL-18-3</strain>
    </source>
</reference>
<evidence type="ECO:0000256" key="6">
    <source>
        <dbReference type="ARBA" id="ARBA00023128"/>
    </source>
</evidence>
<evidence type="ECO:0000259" key="9">
    <source>
        <dbReference type="Pfam" id="PF10436"/>
    </source>
</evidence>
<dbReference type="Proteomes" id="UP000188320">
    <property type="component" value="Unassembled WGS sequence"/>
</dbReference>
<dbReference type="Pfam" id="PF02518">
    <property type="entry name" value="HATPase_c"/>
    <property type="match status" value="1"/>
</dbReference>
<dbReference type="SUPFAM" id="SSF55874">
    <property type="entry name" value="ATPase domain of HSP90 chaperone/DNA topoisomerase II/histidine kinase"/>
    <property type="match status" value="1"/>
</dbReference>
<dbReference type="InterPro" id="IPR036890">
    <property type="entry name" value="HATPase_C_sf"/>
</dbReference>
<evidence type="ECO:0000256" key="2">
    <source>
        <dbReference type="ARBA" id="ARBA00022679"/>
    </source>
</evidence>
<protein>
    <recommendedName>
        <fullName evidence="7">Protein-serine/threonine kinase</fullName>
        <ecNumber evidence="7">2.7.11.-</ecNumber>
    </recommendedName>
</protein>
<dbReference type="GO" id="GO:0004740">
    <property type="term" value="F:pyruvate dehydrogenase (acetyl-transferring) kinase activity"/>
    <property type="evidence" value="ECO:0007669"/>
    <property type="project" value="TreeGrafter"/>
</dbReference>
<dbReference type="SUPFAM" id="SSF69012">
    <property type="entry name" value="alpha-ketoacid dehydrogenase kinase, N-terminal domain"/>
    <property type="match status" value="1"/>
</dbReference>
<dbReference type="PANTHER" id="PTHR11947:SF25">
    <property type="entry name" value="[PYRUVATE DEHYDROGENASE (ACETYL-TRANSFERRING)] KINASE 2, MITOCHONDRIAL"/>
    <property type="match status" value="1"/>
</dbReference>
<keyword evidence="5 7" id="KW-0067">ATP-binding</keyword>
<comment type="similarity">
    <text evidence="1 7">Belongs to the PDK/BCKDK protein kinase family.</text>
</comment>
<evidence type="ECO:0000256" key="3">
    <source>
        <dbReference type="ARBA" id="ARBA00022741"/>
    </source>
</evidence>
<dbReference type="GO" id="GO:0005759">
    <property type="term" value="C:mitochondrial matrix"/>
    <property type="evidence" value="ECO:0007669"/>
    <property type="project" value="UniProtKB-SubCell"/>
</dbReference>
<keyword evidence="11" id="KW-1185">Reference proteome</keyword>
<organism evidence="10 11">
    <name type="scientific">Zancudomyces culisetae</name>
    <name type="common">Gut fungus</name>
    <name type="synonym">Smittium culisetae</name>
    <dbReference type="NCBI Taxonomy" id="1213189"/>
    <lineage>
        <taxon>Eukaryota</taxon>
        <taxon>Fungi</taxon>
        <taxon>Fungi incertae sedis</taxon>
        <taxon>Zoopagomycota</taxon>
        <taxon>Kickxellomycotina</taxon>
        <taxon>Harpellomycetes</taxon>
        <taxon>Harpellales</taxon>
        <taxon>Legeriomycetaceae</taxon>
        <taxon>Zancudomyces</taxon>
    </lineage>
</organism>
<feature type="domain" description="Branched-chain alpha-ketoacid dehydrogenase kinase/Pyruvate dehydrogenase kinase N-terminal" evidence="9">
    <location>
        <begin position="54"/>
        <end position="219"/>
    </location>
</feature>
<evidence type="ECO:0000313" key="10">
    <source>
        <dbReference type="EMBL" id="OMH79796.1"/>
    </source>
</evidence>
<keyword evidence="2 7" id="KW-0808">Transferase</keyword>
<evidence type="ECO:0000256" key="7">
    <source>
        <dbReference type="RuleBase" id="RU366032"/>
    </source>
</evidence>
<dbReference type="Pfam" id="PF10436">
    <property type="entry name" value="BCDHK_Adom3"/>
    <property type="match status" value="1"/>
</dbReference>
<dbReference type="EMBL" id="LSSK01001407">
    <property type="protein sequence ID" value="OMH79796.1"/>
    <property type="molecule type" value="Genomic_DNA"/>
</dbReference>
<dbReference type="EC" id="2.7.11.-" evidence="7"/>
<dbReference type="Gene3D" id="3.30.565.10">
    <property type="entry name" value="Histidine kinase-like ATPase, C-terminal domain"/>
    <property type="match status" value="1"/>
</dbReference>
<dbReference type="PANTHER" id="PTHR11947">
    <property type="entry name" value="PYRUVATE DEHYDROGENASE KINASE"/>
    <property type="match status" value="1"/>
</dbReference>
<name>A0A1R1PFS1_ZANCU</name>
<dbReference type="AlphaFoldDB" id="A0A1R1PFS1"/>
<dbReference type="GO" id="GO:0005524">
    <property type="term" value="F:ATP binding"/>
    <property type="evidence" value="ECO:0007669"/>
    <property type="project" value="UniProtKB-UniRule"/>
</dbReference>
<dbReference type="InterPro" id="IPR004358">
    <property type="entry name" value="Sig_transdc_His_kin-like_C"/>
</dbReference>
<keyword evidence="3 7" id="KW-0547">Nucleotide-binding</keyword>
<comment type="caution">
    <text evidence="10">The sequence shown here is derived from an EMBL/GenBank/DDBJ whole genome shotgun (WGS) entry which is preliminary data.</text>
</comment>
<feature type="domain" description="Histidine kinase/HSP90-like ATPase" evidence="8">
    <location>
        <begin position="322"/>
        <end position="427"/>
    </location>
</feature>